<organism evidence="2 3">
    <name type="scientific">Oculimacula yallundae</name>
    <dbReference type="NCBI Taxonomy" id="86028"/>
    <lineage>
        <taxon>Eukaryota</taxon>
        <taxon>Fungi</taxon>
        <taxon>Dikarya</taxon>
        <taxon>Ascomycota</taxon>
        <taxon>Pezizomycotina</taxon>
        <taxon>Leotiomycetes</taxon>
        <taxon>Helotiales</taxon>
        <taxon>Ploettnerulaceae</taxon>
        <taxon>Oculimacula</taxon>
    </lineage>
</organism>
<evidence type="ECO:0000313" key="3">
    <source>
        <dbReference type="Proteomes" id="UP001595075"/>
    </source>
</evidence>
<dbReference type="Proteomes" id="UP001595075">
    <property type="component" value="Unassembled WGS sequence"/>
</dbReference>
<keyword evidence="1" id="KW-0812">Transmembrane</keyword>
<accession>A0ABR4C6S3</accession>
<reference evidence="2 3" key="1">
    <citation type="journal article" date="2024" name="Commun. Biol.">
        <title>Comparative genomic analysis of thermophilic fungi reveals convergent evolutionary adaptations and gene losses.</title>
        <authorList>
            <person name="Steindorff A.S."/>
            <person name="Aguilar-Pontes M.V."/>
            <person name="Robinson A.J."/>
            <person name="Andreopoulos B."/>
            <person name="LaButti K."/>
            <person name="Kuo A."/>
            <person name="Mondo S."/>
            <person name="Riley R."/>
            <person name="Otillar R."/>
            <person name="Haridas S."/>
            <person name="Lipzen A."/>
            <person name="Grimwood J."/>
            <person name="Schmutz J."/>
            <person name="Clum A."/>
            <person name="Reid I.D."/>
            <person name="Moisan M.C."/>
            <person name="Butler G."/>
            <person name="Nguyen T.T.M."/>
            <person name="Dewar K."/>
            <person name="Conant G."/>
            <person name="Drula E."/>
            <person name="Henrissat B."/>
            <person name="Hansel C."/>
            <person name="Singer S."/>
            <person name="Hutchinson M.I."/>
            <person name="de Vries R.P."/>
            <person name="Natvig D.O."/>
            <person name="Powell A.J."/>
            <person name="Tsang A."/>
            <person name="Grigoriev I.V."/>
        </authorList>
    </citation>
    <scope>NUCLEOTIDE SEQUENCE [LARGE SCALE GENOMIC DNA]</scope>
    <source>
        <strain evidence="2 3">CBS 494.80</strain>
    </source>
</reference>
<evidence type="ECO:0000313" key="2">
    <source>
        <dbReference type="EMBL" id="KAL2065609.1"/>
    </source>
</evidence>
<gene>
    <name evidence="2" type="ORF">VTL71DRAFT_3279</name>
</gene>
<keyword evidence="3" id="KW-1185">Reference proteome</keyword>
<proteinExistence type="predicted"/>
<feature type="transmembrane region" description="Helical" evidence="1">
    <location>
        <begin position="69"/>
        <end position="90"/>
    </location>
</feature>
<comment type="caution">
    <text evidence="2">The sequence shown here is derived from an EMBL/GenBank/DDBJ whole genome shotgun (WGS) entry which is preliminary data.</text>
</comment>
<keyword evidence="1" id="KW-1133">Transmembrane helix</keyword>
<keyword evidence="1" id="KW-0472">Membrane</keyword>
<dbReference type="EMBL" id="JAZHXI010000012">
    <property type="protein sequence ID" value="KAL2065609.1"/>
    <property type="molecule type" value="Genomic_DNA"/>
</dbReference>
<evidence type="ECO:0000256" key="1">
    <source>
        <dbReference type="SAM" id="Phobius"/>
    </source>
</evidence>
<protein>
    <submittedName>
        <fullName evidence="2">Uncharacterized protein</fullName>
    </submittedName>
</protein>
<sequence>MITPIDELSVTVLPFTELYRFPQASANSTKYRWSIYKASRSLDDSLYYLLRRFSQILQVNNKEQVNMQFFKLATAIAILPTFVVIAMPVAQPDINIQITFSVRASLYSLAMSKRRDKLSNSDMHRMETQFQEMTPPLHKAEPGVLLTLGARTGTEFLVVANGKVNAPKRRFLAAKARNIITAVMGRILAPAIRYWGYGHPIPRSSVSGVLYSKTVISIIQTNIVLHVREPTHEQGALISEMDVITEESLGKSH</sequence>
<name>A0ABR4C6S3_9HELO</name>